<accession>A0A6A8GAN4</accession>
<dbReference type="AlphaFoldDB" id="A0A6A8GAN4"/>
<evidence type="ECO:0000313" key="1">
    <source>
        <dbReference type="EMBL" id="MRW97672.1"/>
    </source>
</evidence>
<dbReference type="EMBL" id="WKJQ01000001">
    <property type="protein sequence ID" value="MRW97672.1"/>
    <property type="molecule type" value="Genomic_DNA"/>
</dbReference>
<dbReference type="InterPro" id="IPR009409">
    <property type="entry name" value="DUF1059"/>
</dbReference>
<name>A0A6A8GAN4_9EURY</name>
<comment type="caution">
    <text evidence="1">The sequence shown here is derived from an EMBL/GenBank/DDBJ whole genome shotgun (WGS) entry which is preliminary data.</text>
</comment>
<sequence length="51" mass="5679">MPKMQQATCSCGFSVTSENEDELVEIIQHHADDMHGKPMTVADVKAMMKQV</sequence>
<organism evidence="1 2">
    <name type="scientific">Haloferax marinum</name>
    <dbReference type="NCBI Taxonomy" id="2666143"/>
    <lineage>
        <taxon>Archaea</taxon>
        <taxon>Methanobacteriati</taxon>
        <taxon>Methanobacteriota</taxon>
        <taxon>Stenosarchaea group</taxon>
        <taxon>Halobacteria</taxon>
        <taxon>Halobacteriales</taxon>
        <taxon>Haloferacaceae</taxon>
        <taxon>Haloferax</taxon>
    </lineage>
</organism>
<dbReference type="Proteomes" id="UP000443423">
    <property type="component" value="Unassembled WGS sequence"/>
</dbReference>
<proteinExistence type="predicted"/>
<protein>
    <submittedName>
        <fullName evidence="1">DUF1059 domain-containing protein</fullName>
    </submittedName>
</protein>
<reference evidence="1 2" key="1">
    <citation type="submission" date="2019-11" db="EMBL/GenBank/DDBJ databases">
        <title>Whole genome sequence of Haloferax sp. MBLA0078.</title>
        <authorList>
            <person name="Seo M.-J."/>
            <person name="Cho E.-S."/>
        </authorList>
    </citation>
    <scope>NUCLEOTIDE SEQUENCE [LARGE SCALE GENOMIC DNA]</scope>
    <source>
        <strain evidence="1 2">MBLA0078</strain>
    </source>
</reference>
<dbReference type="Pfam" id="PF06348">
    <property type="entry name" value="DUF1059"/>
    <property type="match status" value="1"/>
</dbReference>
<evidence type="ECO:0000313" key="2">
    <source>
        <dbReference type="Proteomes" id="UP000443423"/>
    </source>
</evidence>
<keyword evidence="2" id="KW-1185">Reference proteome</keyword>
<gene>
    <name evidence="1" type="ORF">GJR99_13960</name>
</gene>